<keyword evidence="9 16" id="KW-0812">Transmembrane</keyword>
<evidence type="ECO:0000256" key="7">
    <source>
        <dbReference type="ARBA" id="ARBA00022676"/>
    </source>
</evidence>
<name>A0AB34IE42_PRYPA</name>
<feature type="transmembrane region" description="Helical" evidence="16">
    <location>
        <begin position="240"/>
        <end position="260"/>
    </location>
</feature>
<protein>
    <recommendedName>
        <fullName evidence="6">dolichyl-diphosphooligosaccharide--protein glycotransferase</fullName>
        <ecNumber evidence="6">2.4.99.18</ecNumber>
    </recommendedName>
</protein>
<evidence type="ECO:0000259" key="18">
    <source>
        <dbReference type="Pfam" id="PF21436"/>
    </source>
</evidence>
<evidence type="ECO:0000256" key="16">
    <source>
        <dbReference type="SAM" id="Phobius"/>
    </source>
</evidence>
<dbReference type="InterPro" id="IPR048307">
    <property type="entry name" value="STT3_N"/>
</dbReference>
<evidence type="ECO:0000256" key="9">
    <source>
        <dbReference type="ARBA" id="ARBA00022692"/>
    </source>
</evidence>
<keyword evidence="20" id="KW-1185">Reference proteome</keyword>
<comment type="similarity">
    <text evidence="5">Belongs to the STT3 family.</text>
</comment>
<dbReference type="InterPro" id="IPR048999">
    <property type="entry name" value="STT3-PglB_core"/>
</dbReference>
<dbReference type="Proteomes" id="UP001515480">
    <property type="component" value="Unassembled WGS sequence"/>
</dbReference>
<keyword evidence="13 16" id="KW-0472">Membrane</keyword>
<dbReference type="EMBL" id="JBGBPQ010000030">
    <property type="protein sequence ID" value="KAL1496088.1"/>
    <property type="molecule type" value="Genomic_DNA"/>
</dbReference>
<dbReference type="EC" id="2.4.99.18" evidence="6"/>
<comment type="cofactor">
    <cofactor evidence="2">
        <name>Mg(2+)</name>
        <dbReference type="ChEBI" id="CHEBI:18420"/>
    </cofactor>
</comment>
<dbReference type="Gene3D" id="3.40.50.12610">
    <property type="match status" value="1"/>
</dbReference>
<dbReference type="InterPro" id="IPR003674">
    <property type="entry name" value="Oligo_trans_STT3"/>
</dbReference>
<dbReference type="Pfam" id="PF02516">
    <property type="entry name" value="STT3"/>
    <property type="match status" value="1"/>
</dbReference>
<organism evidence="19 20">
    <name type="scientific">Prymnesium parvum</name>
    <name type="common">Toxic golden alga</name>
    <dbReference type="NCBI Taxonomy" id="97485"/>
    <lineage>
        <taxon>Eukaryota</taxon>
        <taxon>Haptista</taxon>
        <taxon>Haptophyta</taxon>
        <taxon>Prymnesiophyceae</taxon>
        <taxon>Prymnesiales</taxon>
        <taxon>Prymnesiaceae</taxon>
        <taxon>Prymnesium</taxon>
    </lineage>
</organism>
<gene>
    <name evidence="19" type="ORF">AB1Y20_014715</name>
</gene>
<accession>A0AB34IE42</accession>
<feature type="transmembrane region" description="Helical" evidence="16">
    <location>
        <begin position="412"/>
        <end position="432"/>
    </location>
</feature>
<keyword evidence="12 16" id="KW-1133">Transmembrane helix</keyword>
<dbReference type="Pfam" id="PF21436">
    <property type="entry name" value="STT3-PglB_core"/>
    <property type="match status" value="1"/>
</dbReference>
<comment type="caution">
    <text evidence="19">The sequence shown here is derived from an EMBL/GenBank/DDBJ whole genome shotgun (WGS) entry which is preliminary data.</text>
</comment>
<feature type="transmembrane region" description="Helical" evidence="16">
    <location>
        <begin position="202"/>
        <end position="228"/>
    </location>
</feature>
<feature type="domain" description="STT3/PglB/AglB core" evidence="18">
    <location>
        <begin position="555"/>
        <end position="611"/>
    </location>
</feature>
<evidence type="ECO:0000256" key="14">
    <source>
        <dbReference type="ARBA" id="ARBA00023211"/>
    </source>
</evidence>
<evidence type="ECO:0000256" key="12">
    <source>
        <dbReference type="ARBA" id="ARBA00022989"/>
    </source>
</evidence>
<evidence type="ECO:0000256" key="11">
    <source>
        <dbReference type="ARBA" id="ARBA00022842"/>
    </source>
</evidence>
<comment type="catalytic activity">
    <reaction evidence="15">
        <text>a di-trans,poly-cis-dolichyl diphosphooligosaccharide + L-asparaginyl-[protein] = N(4)-(oligosaccharide-(1-&gt;4)-N-acetyl-beta-D-glucosaminyl-(1-&gt;4)-N-acetyl-beta-D-glucosaminyl)-L-asparaginyl-[protein] + a di-trans,poly-cis-dolichyl diphosphate + H(+)</text>
        <dbReference type="Rhea" id="RHEA:22980"/>
        <dbReference type="Rhea" id="RHEA-COMP:12804"/>
        <dbReference type="Rhea" id="RHEA-COMP:12805"/>
        <dbReference type="Rhea" id="RHEA-COMP:19506"/>
        <dbReference type="Rhea" id="RHEA-COMP:19509"/>
        <dbReference type="ChEBI" id="CHEBI:15378"/>
        <dbReference type="ChEBI" id="CHEBI:50347"/>
        <dbReference type="ChEBI" id="CHEBI:57497"/>
        <dbReference type="ChEBI" id="CHEBI:57570"/>
        <dbReference type="ChEBI" id="CHEBI:132529"/>
        <dbReference type="EC" id="2.4.99.18"/>
    </reaction>
</comment>
<reference evidence="19 20" key="1">
    <citation type="journal article" date="2024" name="Science">
        <title>Giant polyketide synthase enzymes in the biosynthesis of giant marine polyether toxins.</title>
        <authorList>
            <person name="Fallon T.R."/>
            <person name="Shende V.V."/>
            <person name="Wierzbicki I.H."/>
            <person name="Pendleton A.L."/>
            <person name="Watervoot N.F."/>
            <person name="Auber R.P."/>
            <person name="Gonzalez D.J."/>
            <person name="Wisecaver J.H."/>
            <person name="Moore B.S."/>
        </authorList>
    </citation>
    <scope>NUCLEOTIDE SEQUENCE [LARGE SCALE GENOMIC DNA]</scope>
    <source>
        <strain evidence="19 20">12B1</strain>
    </source>
</reference>
<evidence type="ECO:0000256" key="15">
    <source>
        <dbReference type="ARBA" id="ARBA00048829"/>
    </source>
</evidence>
<feature type="transmembrane region" description="Helical" evidence="16">
    <location>
        <begin position="389"/>
        <end position="405"/>
    </location>
</feature>
<keyword evidence="8" id="KW-0808">Transferase</keyword>
<keyword evidence="7" id="KW-0328">Glycosyltransferase</keyword>
<dbReference type="GO" id="GO:0004579">
    <property type="term" value="F:dolichyl-diphosphooligosaccharide-protein glycotransferase activity"/>
    <property type="evidence" value="ECO:0007669"/>
    <property type="project" value="UniProtKB-EC"/>
</dbReference>
<keyword evidence="11" id="KW-0460">Magnesium</keyword>
<feature type="domain" description="Oligosaccharyl transferase STT3 N-terminal" evidence="17">
    <location>
        <begin position="25"/>
        <end position="411"/>
    </location>
</feature>
<evidence type="ECO:0000259" key="17">
    <source>
        <dbReference type="Pfam" id="PF02516"/>
    </source>
</evidence>
<evidence type="ECO:0000256" key="8">
    <source>
        <dbReference type="ARBA" id="ARBA00022679"/>
    </source>
</evidence>
<keyword evidence="14" id="KW-0464">Manganese</keyword>
<evidence type="ECO:0000256" key="6">
    <source>
        <dbReference type="ARBA" id="ARBA00012605"/>
    </source>
</evidence>
<evidence type="ECO:0000313" key="19">
    <source>
        <dbReference type="EMBL" id="KAL1496088.1"/>
    </source>
</evidence>
<evidence type="ECO:0000256" key="3">
    <source>
        <dbReference type="ARBA" id="ARBA00004127"/>
    </source>
</evidence>
<evidence type="ECO:0000256" key="1">
    <source>
        <dbReference type="ARBA" id="ARBA00001936"/>
    </source>
</evidence>
<evidence type="ECO:0000256" key="5">
    <source>
        <dbReference type="ARBA" id="ARBA00010810"/>
    </source>
</evidence>
<comment type="cofactor">
    <cofactor evidence="1">
        <name>Mn(2+)</name>
        <dbReference type="ChEBI" id="CHEBI:29035"/>
    </cofactor>
</comment>
<dbReference type="InterPro" id="IPR036673">
    <property type="entry name" value="Cyanovirin-N_sf"/>
</dbReference>
<evidence type="ECO:0000256" key="2">
    <source>
        <dbReference type="ARBA" id="ARBA00001946"/>
    </source>
</evidence>
<dbReference type="Gene3D" id="2.30.60.10">
    <property type="entry name" value="Cyanovirin-N"/>
    <property type="match status" value="2"/>
</dbReference>
<dbReference type="GO" id="GO:0016020">
    <property type="term" value="C:membrane"/>
    <property type="evidence" value="ECO:0007669"/>
    <property type="project" value="InterPro"/>
</dbReference>
<evidence type="ECO:0000256" key="10">
    <source>
        <dbReference type="ARBA" id="ARBA00022723"/>
    </source>
</evidence>
<keyword evidence="10" id="KW-0479">Metal-binding</keyword>
<dbReference type="AlphaFoldDB" id="A0AB34IE42"/>
<proteinExistence type="inferred from homology"/>
<dbReference type="PANTHER" id="PTHR13872">
    <property type="entry name" value="DOLICHYL-DIPHOSPHOOLIGOSACCHARIDE--PROTEIN GLYCOSYLTRANSFERASE SUBUNIT"/>
    <property type="match status" value="1"/>
</dbReference>
<comment type="pathway">
    <text evidence="4">Protein modification; protein glycosylation.</text>
</comment>
<feature type="transmembrane region" description="Helical" evidence="16">
    <location>
        <begin position="139"/>
        <end position="158"/>
    </location>
</feature>
<feature type="transmembrane region" description="Helical" evidence="16">
    <location>
        <begin position="112"/>
        <end position="133"/>
    </location>
</feature>
<evidence type="ECO:0000256" key="13">
    <source>
        <dbReference type="ARBA" id="ARBA00023136"/>
    </source>
</evidence>
<evidence type="ECO:0000313" key="20">
    <source>
        <dbReference type="Proteomes" id="UP001515480"/>
    </source>
</evidence>
<dbReference type="GO" id="GO:0012505">
    <property type="term" value="C:endomembrane system"/>
    <property type="evidence" value="ECO:0007669"/>
    <property type="project" value="UniProtKB-SubCell"/>
</dbReference>
<feature type="transmembrane region" description="Helical" evidence="16">
    <location>
        <begin position="272"/>
        <end position="289"/>
    </location>
</feature>
<feature type="transmembrane region" description="Helical" evidence="16">
    <location>
        <begin position="301"/>
        <end position="319"/>
    </location>
</feature>
<sequence>MRAALLAFHRLIALSAAAVVLLALRWAHDFRMHAIHNFGPVIHEFDPWFNYRATEYLVDHGLHAFLHWFDHSSWYPLGRPVSTTLYPAMQLSAAAIHAALRHAGAEWPLEHVCAYVPVWFGMSATLFTALLAYEASAHSAAAAAAAAAVMAILPAHLARSVGGGFDNESVALTALCATFYFWTRALRSRAAWPAALAAAGSYAFMAAAWGGYVFVVNAVAAHALLLLVCYGHSPRHLTRLCRAYSLFYCVGTALAMSVPVVGTTPLSSLEHLLPLAAFLTLLSATLLSAARPSSFLGPQHLRSLAAAGAAAALLLAAALSSPHFRPLSARVHALFLPHTRTGNPLVDSVAEHAPTSPSSYWRYLDATCYAAPLGAALLLLRALTSPSRAMGPSFLLVLAAATYFFSRKMSRLVVLLGCPAAALSGVAIGAAVDCALSPLARLLGGPSEREAREGRRWYDAPLACLLRLAVAAELARRSVPLAADFYGACDNMARYALSHPQARGEGASPPPPPPAVPSGVDAFAQIVYKDASGKIVDDYREAYAWLRQHTPADARVMAWWDYGYQITGIANRTTLADGNTWNHEHIALLGLALTSPLAESHAIARHLADYVLVWKGGGSDDRGKSAHMARIATSVHTGHCAEADCNGFGFYQDGRPTRMMAESLIYHLTAELFDSVAMRPYAREAYVSSRGLVRIVRLQAVDLSSRQWAADPRHRRCDAPGSWYCPGRYPPKLRALFAAAGGLHGDGGGDDAAAAADSAEAEAYRSLYEARLRAQEATRPRPNGAGLPRGSFLESCRGCSLDGALLRCTHCSAAGPALDSTLDLRSCRRGAGGGEGGVDNIQGRLECTPQPNAPGIPAGGYQQSCQVVPSLPFPPSSAAAPMPTLPLASSPLRAASPRSSLVLLSPVSAARLSPPVPQGCRLEQSGAVLWCSHCSTASGARREAEYELRRCAAPAALDNHDGKLFCSGVRSAADIPEGAFRHSCQGCSQQSGVLSCSHCSTADGRQLAAELTIAGCKQPAEIDNRDGVLVCS</sequence>
<dbReference type="PANTHER" id="PTHR13872:SF1">
    <property type="entry name" value="DOLICHYL-DIPHOSPHOOLIGOSACCHARIDE--PROTEIN GLYCOSYLTRANSFERASE SUBUNIT STT3B"/>
    <property type="match status" value="1"/>
</dbReference>
<dbReference type="GO" id="GO:0046872">
    <property type="term" value="F:metal ion binding"/>
    <property type="evidence" value="ECO:0007669"/>
    <property type="project" value="UniProtKB-KW"/>
</dbReference>
<comment type="subcellular location">
    <subcellularLocation>
        <location evidence="3">Endomembrane system</location>
        <topology evidence="3">Multi-pass membrane protein</topology>
    </subcellularLocation>
</comment>
<evidence type="ECO:0000256" key="4">
    <source>
        <dbReference type="ARBA" id="ARBA00004922"/>
    </source>
</evidence>